<dbReference type="RefSeq" id="WP_121246820.1">
    <property type="nucleotide sequence ID" value="NZ_RBIL01000001.1"/>
</dbReference>
<reference evidence="2 3" key="1">
    <citation type="submission" date="2018-10" db="EMBL/GenBank/DDBJ databases">
        <title>Genomic Encyclopedia of Archaeal and Bacterial Type Strains, Phase II (KMG-II): from individual species to whole genera.</title>
        <authorList>
            <person name="Goeker M."/>
        </authorList>
    </citation>
    <scope>NUCLEOTIDE SEQUENCE [LARGE SCALE GENOMIC DNA]</scope>
    <source>
        <strain evidence="2 3">DSM 14954</strain>
    </source>
</reference>
<comment type="caution">
    <text evidence="2">The sequence shown here is derived from an EMBL/GenBank/DDBJ whole genome shotgun (WGS) entry which is preliminary data.</text>
</comment>
<feature type="transmembrane region" description="Helical" evidence="1">
    <location>
        <begin position="71"/>
        <end position="98"/>
    </location>
</feature>
<evidence type="ECO:0000256" key="1">
    <source>
        <dbReference type="SAM" id="Phobius"/>
    </source>
</evidence>
<dbReference type="Proteomes" id="UP000278962">
    <property type="component" value="Unassembled WGS sequence"/>
</dbReference>
<keyword evidence="1" id="KW-1133">Transmembrane helix</keyword>
<accession>A0A660L5T9</accession>
<evidence type="ECO:0000313" key="3">
    <source>
        <dbReference type="Proteomes" id="UP000278962"/>
    </source>
</evidence>
<organism evidence="2 3">
    <name type="scientific">Solirubrobacter pauli</name>
    <dbReference type="NCBI Taxonomy" id="166793"/>
    <lineage>
        <taxon>Bacteria</taxon>
        <taxon>Bacillati</taxon>
        <taxon>Actinomycetota</taxon>
        <taxon>Thermoleophilia</taxon>
        <taxon>Solirubrobacterales</taxon>
        <taxon>Solirubrobacteraceae</taxon>
        <taxon>Solirubrobacter</taxon>
    </lineage>
</organism>
<sequence>MTSALDINRRPLQITLAVLLLAATIFEAVKHGVWVPAAVGMLGPDIALLSGLKDGRLNPRGVPFYNALHSYYGPVVLMVVAATGVVALGFFVAGLAWAAHIAIDRALGYGLRTRDGFQR</sequence>
<name>A0A660L5T9_9ACTN</name>
<dbReference type="InterPro" id="IPR025356">
    <property type="entry name" value="DUF4260"/>
</dbReference>
<dbReference type="AlphaFoldDB" id="A0A660L5T9"/>
<dbReference type="Pfam" id="PF14079">
    <property type="entry name" value="DUF4260"/>
    <property type="match status" value="1"/>
</dbReference>
<protein>
    <submittedName>
        <fullName evidence="2">Uncharacterized protein DUF4260</fullName>
    </submittedName>
</protein>
<proteinExistence type="predicted"/>
<keyword evidence="3" id="KW-1185">Reference proteome</keyword>
<dbReference type="EMBL" id="RBIL01000001">
    <property type="protein sequence ID" value="RKQ90347.1"/>
    <property type="molecule type" value="Genomic_DNA"/>
</dbReference>
<gene>
    <name evidence="2" type="ORF">C8N24_0148</name>
</gene>
<evidence type="ECO:0000313" key="2">
    <source>
        <dbReference type="EMBL" id="RKQ90347.1"/>
    </source>
</evidence>
<keyword evidence="1" id="KW-0812">Transmembrane</keyword>
<keyword evidence="1" id="KW-0472">Membrane</keyword>
<dbReference type="OrthoDB" id="9813911at2"/>